<name>A0A8T0SML0_PANVG</name>
<organism evidence="1 2">
    <name type="scientific">Panicum virgatum</name>
    <name type="common">Blackwell switchgrass</name>
    <dbReference type="NCBI Taxonomy" id="38727"/>
    <lineage>
        <taxon>Eukaryota</taxon>
        <taxon>Viridiplantae</taxon>
        <taxon>Streptophyta</taxon>
        <taxon>Embryophyta</taxon>
        <taxon>Tracheophyta</taxon>
        <taxon>Spermatophyta</taxon>
        <taxon>Magnoliopsida</taxon>
        <taxon>Liliopsida</taxon>
        <taxon>Poales</taxon>
        <taxon>Poaceae</taxon>
        <taxon>PACMAD clade</taxon>
        <taxon>Panicoideae</taxon>
        <taxon>Panicodae</taxon>
        <taxon>Paniceae</taxon>
        <taxon>Panicinae</taxon>
        <taxon>Panicum</taxon>
        <taxon>Panicum sect. Hiantes</taxon>
    </lineage>
</organism>
<dbReference type="EMBL" id="CM029045">
    <property type="protein sequence ID" value="KAG2597439.1"/>
    <property type="molecule type" value="Genomic_DNA"/>
</dbReference>
<accession>A0A8T0SML0</accession>
<reference evidence="1" key="1">
    <citation type="submission" date="2020-05" db="EMBL/GenBank/DDBJ databases">
        <title>WGS assembly of Panicum virgatum.</title>
        <authorList>
            <person name="Lovell J.T."/>
            <person name="Jenkins J."/>
            <person name="Shu S."/>
            <person name="Juenger T.E."/>
            <person name="Schmutz J."/>
        </authorList>
    </citation>
    <scope>NUCLEOTIDE SEQUENCE</scope>
    <source>
        <strain evidence="1">AP13</strain>
    </source>
</reference>
<protein>
    <submittedName>
        <fullName evidence="1">Uncharacterized protein</fullName>
    </submittedName>
</protein>
<dbReference type="Proteomes" id="UP000823388">
    <property type="component" value="Chromosome 5K"/>
</dbReference>
<evidence type="ECO:0000313" key="1">
    <source>
        <dbReference type="EMBL" id="KAG2597439.1"/>
    </source>
</evidence>
<sequence>MRWWRRWRSAAPHAPRALSITPGMKIFFSSSRKRRLHLQAAATHAAVLATTRRHRKWGGSVPEHKVLRRDREGAWAELVRCYFASEPLFDDTTFRRR</sequence>
<proteinExistence type="predicted"/>
<evidence type="ECO:0000313" key="2">
    <source>
        <dbReference type="Proteomes" id="UP000823388"/>
    </source>
</evidence>
<comment type="caution">
    <text evidence="1">The sequence shown here is derived from an EMBL/GenBank/DDBJ whole genome shotgun (WGS) entry which is preliminary data.</text>
</comment>
<keyword evidence="2" id="KW-1185">Reference proteome</keyword>
<dbReference type="AlphaFoldDB" id="A0A8T0SML0"/>
<gene>
    <name evidence="1" type="ORF">PVAP13_5KG258007</name>
</gene>